<dbReference type="Proteomes" id="UP001056120">
    <property type="component" value="Linkage Group LG16"/>
</dbReference>
<reference evidence="2" key="1">
    <citation type="journal article" date="2022" name="Mol. Ecol. Resour.">
        <title>The genomes of chicory, endive, great burdock and yacon provide insights into Asteraceae palaeo-polyploidization history and plant inulin production.</title>
        <authorList>
            <person name="Fan W."/>
            <person name="Wang S."/>
            <person name="Wang H."/>
            <person name="Wang A."/>
            <person name="Jiang F."/>
            <person name="Liu H."/>
            <person name="Zhao H."/>
            <person name="Xu D."/>
            <person name="Zhang Y."/>
        </authorList>
    </citation>
    <scope>NUCLEOTIDE SEQUENCE [LARGE SCALE GENOMIC DNA]</scope>
    <source>
        <strain evidence="2">cv. Yunnan</strain>
    </source>
</reference>
<sequence>MCKQTRPSYNTRGKRKQAVIENVAKVPDSRKELQKLITERIKDSLRMIFTEMEKRQAYKLSAQPSIPNSIHSQPLTQHTRTITQSKPITIKSEGSATHPTRKTERERYYHNSSEDEGVGNNYGHIKKKRKMIGCTYKMFQDFKPFNFSGREGGIATLRWIEKTEFVLRISKCAEEDKVLYASNLFKDQALEWWNNIVAAKGREAAYAIGWSAFKARVKKKYVPQNEREQIEGKFLSLKMIGTNHQEYATKLLEYARIVPHLTNPESNLIKRYIWGLIGEIRDMVKVVNCENLDDAMDLGASLTSSLIRN</sequence>
<name>A0ACB9FQT5_9ASTR</name>
<organism evidence="1 2">
    <name type="scientific">Smallanthus sonchifolius</name>
    <dbReference type="NCBI Taxonomy" id="185202"/>
    <lineage>
        <taxon>Eukaryota</taxon>
        <taxon>Viridiplantae</taxon>
        <taxon>Streptophyta</taxon>
        <taxon>Embryophyta</taxon>
        <taxon>Tracheophyta</taxon>
        <taxon>Spermatophyta</taxon>
        <taxon>Magnoliopsida</taxon>
        <taxon>eudicotyledons</taxon>
        <taxon>Gunneridae</taxon>
        <taxon>Pentapetalae</taxon>
        <taxon>asterids</taxon>
        <taxon>campanulids</taxon>
        <taxon>Asterales</taxon>
        <taxon>Asteraceae</taxon>
        <taxon>Asteroideae</taxon>
        <taxon>Heliantheae alliance</taxon>
        <taxon>Millerieae</taxon>
        <taxon>Smallanthus</taxon>
    </lineage>
</organism>
<proteinExistence type="predicted"/>
<accession>A0ACB9FQT5</accession>
<reference evidence="1 2" key="2">
    <citation type="journal article" date="2022" name="Mol. Ecol. Resour.">
        <title>The genomes of chicory, endive, great burdock and yacon provide insights into Asteraceae paleo-polyploidization history and plant inulin production.</title>
        <authorList>
            <person name="Fan W."/>
            <person name="Wang S."/>
            <person name="Wang H."/>
            <person name="Wang A."/>
            <person name="Jiang F."/>
            <person name="Liu H."/>
            <person name="Zhao H."/>
            <person name="Xu D."/>
            <person name="Zhang Y."/>
        </authorList>
    </citation>
    <scope>NUCLEOTIDE SEQUENCE [LARGE SCALE GENOMIC DNA]</scope>
    <source>
        <strain evidence="2">cv. Yunnan</strain>
        <tissue evidence="1">Leaves</tissue>
    </source>
</reference>
<gene>
    <name evidence="1" type="ORF">L1987_48024</name>
</gene>
<keyword evidence="2" id="KW-1185">Reference proteome</keyword>
<evidence type="ECO:0000313" key="2">
    <source>
        <dbReference type="Proteomes" id="UP001056120"/>
    </source>
</evidence>
<dbReference type="EMBL" id="CM042033">
    <property type="protein sequence ID" value="KAI3773494.1"/>
    <property type="molecule type" value="Genomic_DNA"/>
</dbReference>
<comment type="caution">
    <text evidence="1">The sequence shown here is derived from an EMBL/GenBank/DDBJ whole genome shotgun (WGS) entry which is preliminary data.</text>
</comment>
<evidence type="ECO:0000313" key="1">
    <source>
        <dbReference type="EMBL" id="KAI3773494.1"/>
    </source>
</evidence>
<protein>
    <submittedName>
        <fullName evidence="1">Uncharacterized protein</fullName>
    </submittedName>
</protein>